<evidence type="ECO:0000256" key="1">
    <source>
        <dbReference type="ARBA" id="ARBA00004141"/>
    </source>
</evidence>
<evidence type="ECO:0000256" key="2">
    <source>
        <dbReference type="ARBA" id="ARBA00006484"/>
    </source>
</evidence>
<dbReference type="PRINTS" id="PR00080">
    <property type="entry name" value="SDRFAMILY"/>
</dbReference>
<dbReference type="GO" id="GO:0052650">
    <property type="term" value="F:all-trans-retinol dehydrogenase (NADP+) activity"/>
    <property type="evidence" value="ECO:0007669"/>
    <property type="project" value="UniProtKB-ARBA"/>
</dbReference>
<feature type="transmembrane region" description="Helical" evidence="13">
    <location>
        <begin position="281"/>
        <end position="300"/>
    </location>
</feature>
<sequence>MIWKYFNLDILPRLALFAYRANILIFDIFTFLVSSLFEYARLLYRYFVPRQKQSIEGLNALVTGAGNGIGRHLAFELARNGANVICLDINSHQNEETSLEIQKHHPSVKTWNITCDVSNKDDVEDAFEVIKMNVGDIDILVNNAGTLCCKPFIQHNFGQIGKIITTNLLGQLWVLRAILPQMISRDKGYIVAMSSFAGHAGVPNMVPYTASKFGIKGMMEALYIELRQENRKHGVHLMTVSPFLVDTGMIKNRRIRFPDLLDIETPEKSARIIIDNMRQGNAIVFIPNVLYYLMSIIRILPSRVQLLITDFIDSGIGVDYDQD</sequence>
<dbReference type="Pfam" id="PF00106">
    <property type="entry name" value="adh_short"/>
    <property type="match status" value="1"/>
</dbReference>
<evidence type="ECO:0000256" key="10">
    <source>
        <dbReference type="ARBA" id="ARBA00068717"/>
    </source>
</evidence>
<dbReference type="AlphaFoldDB" id="C1C310"/>
<evidence type="ECO:0000256" key="12">
    <source>
        <dbReference type="RuleBase" id="RU000363"/>
    </source>
</evidence>
<evidence type="ECO:0000256" key="8">
    <source>
        <dbReference type="ARBA" id="ARBA00023136"/>
    </source>
</evidence>
<comment type="similarity">
    <text evidence="2 12">Belongs to the short-chain dehydrogenases/reductases (SDR) family.</text>
</comment>
<name>C1C310_CALCM</name>
<dbReference type="PANTHER" id="PTHR24322">
    <property type="entry name" value="PKSB"/>
    <property type="match status" value="1"/>
</dbReference>
<evidence type="ECO:0000256" key="6">
    <source>
        <dbReference type="ARBA" id="ARBA00023002"/>
    </source>
</evidence>
<evidence type="ECO:0000256" key="5">
    <source>
        <dbReference type="ARBA" id="ARBA00022989"/>
    </source>
</evidence>
<reference evidence="14" key="1">
    <citation type="submission" date="2009-03" db="EMBL/GenBank/DDBJ databases">
        <title>Caligus clemensi ESTs and full-length cDNAs.</title>
        <authorList>
            <person name="Yasuike M."/>
            <person name="von Schalburg K."/>
            <person name="Cooper G."/>
            <person name="Leong J."/>
            <person name="Jones S.R.M."/>
            <person name="Koop B.F."/>
        </authorList>
    </citation>
    <scope>NUCLEOTIDE SEQUENCE</scope>
    <source>
        <tissue evidence="14">Whole</tissue>
    </source>
</reference>
<dbReference type="PIRSF" id="PIRSF000126">
    <property type="entry name" value="11-beta-HSD1"/>
    <property type="match status" value="1"/>
</dbReference>
<dbReference type="EMBL" id="BT081239">
    <property type="protein sequence ID" value="ACO15663.1"/>
    <property type="molecule type" value="mRNA"/>
</dbReference>
<dbReference type="FunFam" id="3.40.50.720:FF:000131">
    <property type="entry name" value="Short-chain dehydrogenase/reductase 3"/>
    <property type="match status" value="1"/>
</dbReference>
<evidence type="ECO:0000313" key="14">
    <source>
        <dbReference type="EMBL" id="ACO15663.1"/>
    </source>
</evidence>
<comment type="function">
    <text evidence="9">Catalyzes the reduction of all-trans-retinal to all-trans-retinol in the presence of NADPH.</text>
</comment>
<evidence type="ECO:0000256" key="7">
    <source>
        <dbReference type="ARBA" id="ARBA00023098"/>
    </source>
</evidence>
<keyword evidence="8 13" id="KW-0472">Membrane</keyword>
<keyword evidence="7" id="KW-0443">Lipid metabolism</keyword>
<dbReference type="InterPro" id="IPR036291">
    <property type="entry name" value="NAD(P)-bd_dom_sf"/>
</dbReference>
<keyword evidence="3 13" id="KW-0812">Transmembrane</keyword>
<dbReference type="GO" id="GO:0016020">
    <property type="term" value="C:membrane"/>
    <property type="evidence" value="ECO:0007669"/>
    <property type="project" value="UniProtKB-SubCell"/>
</dbReference>
<proteinExistence type="evidence at transcript level"/>
<evidence type="ECO:0000256" key="4">
    <source>
        <dbReference type="ARBA" id="ARBA00022857"/>
    </source>
</evidence>
<dbReference type="SUPFAM" id="SSF51735">
    <property type="entry name" value="NAD(P)-binding Rossmann-fold domains"/>
    <property type="match status" value="1"/>
</dbReference>
<dbReference type="GO" id="GO:0005811">
    <property type="term" value="C:lipid droplet"/>
    <property type="evidence" value="ECO:0007669"/>
    <property type="project" value="TreeGrafter"/>
</dbReference>
<dbReference type="PANTHER" id="PTHR24322:SF736">
    <property type="entry name" value="RETINOL DEHYDROGENASE 10"/>
    <property type="match status" value="1"/>
</dbReference>
<evidence type="ECO:0000256" key="13">
    <source>
        <dbReference type="SAM" id="Phobius"/>
    </source>
</evidence>
<keyword evidence="5 13" id="KW-1133">Transmembrane helix</keyword>
<evidence type="ECO:0000256" key="11">
    <source>
        <dbReference type="ARBA" id="ARBA00082544"/>
    </source>
</evidence>
<evidence type="ECO:0000256" key="3">
    <source>
        <dbReference type="ARBA" id="ARBA00022692"/>
    </source>
</evidence>
<comment type="subcellular location">
    <subcellularLocation>
        <location evidence="1">Membrane</location>
        <topology evidence="1">Multi-pass membrane protein</topology>
    </subcellularLocation>
</comment>
<keyword evidence="4" id="KW-0521">NADP</keyword>
<protein>
    <recommendedName>
        <fullName evidence="10">Short-chain dehydrogenase/reductase 3</fullName>
    </recommendedName>
    <alternativeName>
        <fullName evidence="11">Retinal short-chain dehydrogenase/reductase 1</fullName>
    </alternativeName>
</protein>
<dbReference type="PRINTS" id="PR00081">
    <property type="entry name" value="GDHRDH"/>
</dbReference>
<feature type="transmembrane region" description="Helical" evidence="13">
    <location>
        <begin position="23"/>
        <end position="44"/>
    </location>
</feature>
<accession>C1C310</accession>
<gene>
    <name evidence="14" type="primary">RDHE2</name>
</gene>
<evidence type="ECO:0000256" key="9">
    <source>
        <dbReference type="ARBA" id="ARBA00059620"/>
    </source>
</evidence>
<organism evidence="14">
    <name type="scientific">Caligus clemensi</name>
    <name type="common">Sea louse</name>
    <dbReference type="NCBI Taxonomy" id="344056"/>
    <lineage>
        <taxon>Eukaryota</taxon>
        <taxon>Metazoa</taxon>
        <taxon>Ecdysozoa</taxon>
        <taxon>Arthropoda</taxon>
        <taxon>Crustacea</taxon>
        <taxon>Multicrustacea</taxon>
        <taxon>Hexanauplia</taxon>
        <taxon>Copepoda</taxon>
        <taxon>Siphonostomatoida</taxon>
        <taxon>Caligidae</taxon>
        <taxon>Caligus</taxon>
    </lineage>
</organism>
<dbReference type="Gene3D" id="3.40.50.720">
    <property type="entry name" value="NAD(P)-binding Rossmann-like Domain"/>
    <property type="match status" value="1"/>
</dbReference>
<dbReference type="InterPro" id="IPR002347">
    <property type="entry name" value="SDR_fam"/>
</dbReference>
<keyword evidence="6" id="KW-0560">Oxidoreductase</keyword>